<dbReference type="Proteomes" id="UP000069241">
    <property type="component" value="Chromosome"/>
</dbReference>
<dbReference type="AlphaFoldDB" id="A0A0X8JIW3"/>
<dbReference type="RefSeq" id="WP_062251848.1">
    <property type="nucleotide sequence ID" value="NZ_CP014229.1"/>
</dbReference>
<dbReference type="EMBL" id="CP014229">
    <property type="protein sequence ID" value="AMD89477.1"/>
    <property type="molecule type" value="Genomic_DNA"/>
</dbReference>
<dbReference type="Gene3D" id="2.30.130.30">
    <property type="entry name" value="Hypothetical protein"/>
    <property type="match status" value="1"/>
</dbReference>
<proteinExistence type="predicted"/>
<protein>
    <submittedName>
        <fullName evidence="2">RNA-binding protein</fullName>
    </submittedName>
</protein>
<reference evidence="3" key="1">
    <citation type="submission" date="2016-02" db="EMBL/GenBank/DDBJ databases">
        <authorList>
            <person name="Holder M.E."/>
            <person name="Ajami N.J."/>
            <person name="Petrosino J.F."/>
        </authorList>
    </citation>
    <scope>NUCLEOTIDE SEQUENCE [LARGE SCALE GENOMIC DNA]</scope>
    <source>
        <strain evidence="3">CCUG 45958</strain>
    </source>
</reference>
<dbReference type="Pfam" id="PF04266">
    <property type="entry name" value="ASCH"/>
    <property type="match status" value="1"/>
</dbReference>
<evidence type="ECO:0000313" key="2">
    <source>
        <dbReference type="EMBL" id="AMD89477.1"/>
    </source>
</evidence>
<evidence type="ECO:0000259" key="1">
    <source>
        <dbReference type="Pfam" id="PF04266"/>
    </source>
</evidence>
<gene>
    <name evidence="2" type="ORF">AXF13_04760</name>
</gene>
<evidence type="ECO:0000313" key="3">
    <source>
        <dbReference type="Proteomes" id="UP000069241"/>
    </source>
</evidence>
<organism evidence="2 3">
    <name type="scientific">Desulfovibrio fairfieldensis</name>
    <dbReference type="NCBI Taxonomy" id="44742"/>
    <lineage>
        <taxon>Bacteria</taxon>
        <taxon>Pseudomonadati</taxon>
        <taxon>Thermodesulfobacteriota</taxon>
        <taxon>Desulfovibrionia</taxon>
        <taxon>Desulfovibrionales</taxon>
        <taxon>Desulfovibrionaceae</taxon>
        <taxon>Desulfovibrio</taxon>
    </lineage>
</organism>
<name>A0A0X8JIW3_9BACT</name>
<dbReference type="InterPro" id="IPR007374">
    <property type="entry name" value="ASCH_domain"/>
</dbReference>
<sequence length="153" mass="16974">MLLSEHLRRRGIDWRTIKALSVRQPYASQIVYGEKAVEWRSKTFAYRGPLVICASKTVRVTMKNGIELPVGVALGIADMVDCRPMRPADLAPACCRDWTGPVTGFAWVLADPHEVEPVPVKGIVAPWPWTQRGGPDLTLCPGWHAEHVLTGLH</sequence>
<dbReference type="KEGG" id="dfi:AXF13_04760"/>
<accession>A0A0X8JIW3</accession>
<dbReference type="STRING" id="44742.AXF13_04760"/>
<keyword evidence="3" id="KW-1185">Reference proteome</keyword>
<dbReference type="InterPro" id="IPR015947">
    <property type="entry name" value="PUA-like_sf"/>
</dbReference>
<feature type="domain" description="ASCH" evidence="1">
    <location>
        <begin position="20"/>
        <end position="86"/>
    </location>
</feature>
<dbReference type="SUPFAM" id="SSF88697">
    <property type="entry name" value="PUA domain-like"/>
    <property type="match status" value="1"/>
</dbReference>